<dbReference type="InterPro" id="IPR013216">
    <property type="entry name" value="Methyltransf_11"/>
</dbReference>
<accession>A0A5C5TY11</accession>
<dbReference type="SUPFAM" id="SSF53335">
    <property type="entry name" value="S-adenosyl-L-methionine-dependent methyltransferases"/>
    <property type="match status" value="1"/>
</dbReference>
<dbReference type="InterPro" id="IPR029063">
    <property type="entry name" value="SAM-dependent_MTases_sf"/>
</dbReference>
<gene>
    <name evidence="2" type="ORF">FQY83_14715</name>
</gene>
<dbReference type="Proteomes" id="UP000319980">
    <property type="component" value="Unassembled WGS sequence"/>
</dbReference>
<evidence type="ECO:0000313" key="2">
    <source>
        <dbReference type="EMBL" id="TWT18626.1"/>
    </source>
</evidence>
<dbReference type="EMBL" id="VOHK01000006">
    <property type="protein sequence ID" value="TWT18626.1"/>
    <property type="molecule type" value="Genomic_DNA"/>
</dbReference>
<reference evidence="2 3" key="1">
    <citation type="journal article" date="2008" name="Int. J. Syst. Evol. Microbiol.">
        <title>Luteimonas marina sp. nov., isolated from seawater.</title>
        <authorList>
            <person name="Baik K.S."/>
            <person name="Park S.C."/>
            <person name="Kim M.S."/>
            <person name="Kim E.M."/>
            <person name="Park C."/>
            <person name="Chun J."/>
            <person name="Seong C.N."/>
        </authorList>
    </citation>
    <scope>NUCLEOTIDE SEQUENCE [LARGE SCALE GENOMIC DNA]</scope>
    <source>
        <strain evidence="2 3">FR1330</strain>
    </source>
</reference>
<sequence>MARSRLRKIADLFGWPDDVREPSLTAGGGGGVDELLRVLDGYGHTDVGYLRHHHERFSLTLEEFDGSWDRSRGVRLLDIGAHWLHQSLMWRRAGYEVTAMDLPVTLDLPSVRAAADGEGIRLVTESDLERCPSLSNLPDDSVNVVLFTEIIEHITFNPVHFWSEVYRVLMPGGRIVITTPNYYSWFGRAWDFRRFRTGFGGGVSVDEVLATPTYGHHWREFAMHELIRYFCLLSPDFNVVKIKYVKNYYPPPVTRGGRMKQALCERIPWLRPNLHLEIELPAKQAGIVVKPGW</sequence>
<keyword evidence="2" id="KW-0808">Transferase</keyword>
<proteinExistence type="predicted"/>
<dbReference type="RefSeq" id="WP_146388729.1">
    <property type="nucleotide sequence ID" value="NZ_VOHK01000006.1"/>
</dbReference>
<dbReference type="Gene3D" id="3.40.50.150">
    <property type="entry name" value="Vaccinia Virus protein VP39"/>
    <property type="match status" value="1"/>
</dbReference>
<evidence type="ECO:0000313" key="3">
    <source>
        <dbReference type="Proteomes" id="UP000319980"/>
    </source>
</evidence>
<dbReference type="OrthoDB" id="9816424at2"/>
<dbReference type="Pfam" id="PF08241">
    <property type="entry name" value="Methyltransf_11"/>
    <property type="match status" value="1"/>
</dbReference>
<feature type="domain" description="Methyltransferase type 11" evidence="1">
    <location>
        <begin position="77"/>
        <end position="177"/>
    </location>
</feature>
<comment type="caution">
    <text evidence="2">The sequence shown here is derived from an EMBL/GenBank/DDBJ whole genome shotgun (WGS) entry which is preliminary data.</text>
</comment>
<keyword evidence="2" id="KW-0489">Methyltransferase</keyword>
<dbReference type="CDD" id="cd02440">
    <property type="entry name" value="AdoMet_MTases"/>
    <property type="match status" value="1"/>
</dbReference>
<dbReference type="GO" id="GO:0032259">
    <property type="term" value="P:methylation"/>
    <property type="evidence" value="ECO:0007669"/>
    <property type="project" value="UniProtKB-KW"/>
</dbReference>
<dbReference type="GO" id="GO:0008757">
    <property type="term" value="F:S-adenosylmethionine-dependent methyltransferase activity"/>
    <property type="evidence" value="ECO:0007669"/>
    <property type="project" value="InterPro"/>
</dbReference>
<organism evidence="2 3">
    <name type="scientific">Luteimonas marina</name>
    <dbReference type="NCBI Taxonomy" id="488485"/>
    <lineage>
        <taxon>Bacteria</taxon>
        <taxon>Pseudomonadati</taxon>
        <taxon>Pseudomonadota</taxon>
        <taxon>Gammaproteobacteria</taxon>
        <taxon>Lysobacterales</taxon>
        <taxon>Lysobacteraceae</taxon>
        <taxon>Luteimonas</taxon>
    </lineage>
</organism>
<evidence type="ECO:0000259" key="1">
    <source>
        <dbReference type="Pfam" id="PF08241"/>
    </source>
</evidence>
<dbReference type="AlphaFoldDB" id="A0A5C5TY11"/>
<protein>
    <submittedName>
        <fullName evidence="2">Class I SAM-dependent methyltransferase</fullName>
    </submittedName>
</protein>
<name>A0A5C5TY11_9GAMM</name>
<keyword evidence="3" id="KW-1185">Reference proteome</keyword>